<comment type="cofactor">
    <cofactor evidence="2">
        <name>Mg(2+)</name>
        <dbReference type="ChEBI" id="CHEBI:18420"/>
    </cofactor>
</comment>
<evidence type="ECO:0000256" key="4">
    <source>
        <dbReference type="ARBA" id="ARBA00010231"/>
    </source>
</evidence>
<dbReference type="Pfam" id="PF24947">
    <property type="entry name" value="PGM1_C_vert_fung"/>
    <property type="match status" value="1"/>
</dbReference>
<accession>A0A8B9RVU8</accession>
<dbReference type="Gene3D" id="3.40.120.10">
    <property type="entry name" value="Alpha-D-Glucose-1,6-Bisphosphate, subunit A, domain 3"/>
    <property type="match status" value="3"/>
</dbReference>
<dbReference type="Pfam" id="PF02880">
    <property type="entry name" value="PGM_PMM_III"/>
    <property type="match status" value="1"/>
</dbReference>
<dbReference type="GO" id="GO:0004614">
    <property type="term" value="F:phosphoglucomutase activity"/>
    <property type="evidence" value="ECO:0007669"/>
    <property type="project" value="UniProtKB-EC"/>
</dbReference>
<feature type="domain" description="Alpha-D-phosphohexomutase alpha/beta/alpha" evidence="22">
    <location>
        <begin position="357"/>
        <end position="470"/>
    </location>
</feature>
<comment type="subunit">
    <text evidence="5">Monomer.</text>
</comment>
<dbReference type="SUPFAM" id="SSF53738">
    <property type="entry name" value="Phosphoglucomutase, first 3 domains"/>
    <property type="match status" value="4"/>
</dbReference>
<evidence type="ECO:0000256" key="7">
    <source>
        <dbReference type="ARBA" id="ARBA00022490"/>
    </source>
</evidence>
<dbReference type="InterPro" id="IPR005846">
    <property type="entry name" value="A-D-PHexomutase_a/b/a-III"/>
</dbReference>
<evidence type="ECO:0000313" key="23">
    <source>
        <dbReference type="Ensembl" id="ENSANIP00000014426.1"/>
    </source>
</evidence>
<keyword evidence="9" id="KW-0597">Phosphoprotein</keyword>
<dbReference type="InterPro" id="IPR045244">
    <property type="entry name" value="PGM"/>
</dbReference>
<organism evidence="23 24">
    <name type="scientific">Accipiter nisus</name>
    <name type="common">Eurasian sparrowhawk</name>
    <dbReference type="NCBI Taxonomy" id="211598"/>
    <lineage>
        <taxon>Eukaryota</taxon>
        <taxon>Metazoa</taxon>
        <taxon>Chordata</taxon>
        <taxon>Craniata</taxon>
        <taxon>Vertebrata</taxon>
        <taxon>Euteleostomi</taxon>
        <taxon>Archelosauria</taxon>
        <taxon>Archosauria</taxon>
        <taxon>Dinosauria</taxon>
        <taxon>Saurischia</taxon>
        <taxon>Theropoda</taxon>
        <taxon>Coelurosauria</taxon>
        <taxon>Aves</taxon>
        <taxon>Neognathae</taxon>
        <taxon>Neoaves</taxon>
        <taxon>Telluraves</taxon>
        <taxon>Accipitrimorphae</taxon>
        <taxon>Accipitriformes</taxon>
        <taxon>Accipitridae</taxon>
        <taxon>Accipitrinae</taxon>
        <taxon>Accipiter</taxon>
    </lineage>
</organism>
<dbReference type="InterPro" id="IPR016055">
    <property type="entry name" value="A-D-PHexomutase_a/b/a-I/II/III"/>
</dbReference>
<dbReference type="Pfam" id="PF02879">
    <property type="entry name" value="PGM_PMM_II"/>
    <property type="match status" value="1"/>
</dbReference>
<evidence type="ECO:0000256" key="11">
    <source>
        <dbReference type="ARBA" id="ARBA00022842"/>
    </source>
</evidence>
<dbReference type="FunFam" id="3.30.310.50:FF:000002">
    <property type="entry name" value="Phosphoglucomutase 5"/>
    <property type="match status" value="1"/>
</dbReference>
<dbReference type="GO" id="GO:0000287">
    <property type="term" value="F:magnesium ion binding"/>
    <property type="evidence" value="ECO:0007669"/>
    <property type="project" value="InterPro"/>
</dbReference>
<dbReference type="Ensembl" id="ENSANIT00000014924.1">
    <property type="protein sequence ID" value="ENSANIP00000014426.1"/>
    <property type="gene ID" value="ENSANIG00000009806.1"/>
</dbReference>
<dbReference type="AlphaFoldDB" id="A0A8B9RVU8"/>
<evidence type="ECO:0000259" key="22">
    <source>
        <dbReference type="Pfam" id="PF02880"/>
    </source>
</evidence>
<comment type="function">
    <text evidence="17">Catalyzes the reversible isomerization of alpha-D-glucose 1-phosphate to alpha-D-glucose 6-phosphate. The mechanism proceeds via the intermediate compound alpha-D-glucose 1,6-bisphosphate. This enzyme participates in both the breakdown and synthesis of glucose.</text>
</comment>
<dbReference type="InterPro" id="IPR016066">
    <property type="entry name" value="A-D-PHexomutase_CS"/>
</dbReference>
<evidence type="ECO:0000256" key="2">
    <source>
        <dbReference type="ARBA" id="ARBA00001946"/>
    </source>
</evidence>
<keyword evidence="14" id="KW-0119">Carbohydrate metabolism</keyword>
<evidence type="ECO:0000259" key="20">
    <source>
        <dbReference type="Pfam" id="PF02878"/>
    </source>
</evidence>
<keyword evidence="24" id="KW-1185">Reference proteome</keyword>
<evidence type="ECO:0000259" key="21">
    <source>
        <dbReference type="Pfam" id="PF02879"/>
    </source>
</evidence>
<keyword evidence="7" id="KW-0963">Cytoplasm</keyword>
<feature type="domain" description="Alpha-D-phosphohexomutase alpha/beta/alpha" evidence="20">
    <location>
        <begin position="15"/>
        <end position="87"/>
    </location>
</feature>
<dbReference type="FunFam" id="3.40.120.10:FF:000007">
    <property type="entry name" value="Phosphoglucomutase 5"/>
    <property type="match status" value="1"/>
</dbReference>
<evidence type="ECO:0000313" key="24">
    <source>
        <dbReference type="Proteomes" id="UP000694541"/>
    </source>
</evidence>
<evidence type="ECO:0000256" key="3">
    <source>
        <dbReference type="ARBA" id="ARBA00004496"/>
    </source>
</evidence>
<proteinExistence type="inferred from homology"/>
<feature type="domain" description="Alpha-D-phosphohexomutase alpha/beta/alpha" evidence="20">
    <location>
        <begin position="141"/>
        <end position="207"/>
    </location>
</feature>
<dbReference type="Proteomes" id="UP000694541">
    <property type="component" value="Unplaced"/>
</dbReference>
<comment type="catalytic activity">
    <reaction evidence="18">
        <text>alpha-D-glucose 1,6-bisphosphate + L-seryl-[protein] = O-phospho-L-seryl-[protein] + alpha-D-glucose 6-phosphate</text>
        <dbReference type="Rhea" id="RHEA:68752"/>
        <dbReference type="Rhea" id="RHEA-COMP:9863"/>
        <dbReference type="Rhea" id="RHEA-COMP:11604"/>
        <dbReference type="ChEBI" id="CHEBI:29999"/>
        <dbReference type="ChEBI" id="CHEBI:58225"/>
        <dbReference type="ChEBI" id="CHEBI:58392"/>
        <dbReference type="ChEBI" id="CHEBI:83421"/>
    </reaction>
</comment>
<keyword evidence="11" id="KW-0460">Magnesium</keyword>
<dbReference type="Gene3D" id="3.30.310.50">
    <property type="entry name" value="Alpha-D-phosphohexomutase, C-terminal domain"/>
    <property type="match status" value="1"/>
</dbReference>
<reference evidence="23" key="2">
    <citation type="submission" date="2025-09" db="UniProtKB">
        <authorList>
            <consortium name="Ensembl"/>
        </authorList>
    </citation>
    <scope>IDENTIFICATION</scope>
</reference>
<dbReference type="PANTHER" id="PTHR22573:SF37">
    <property type="entry name" value="PHOSPHOGLUCOMUTASE-1"/>
    <property type="match status" value="1"/>
</dbReference>
<evidence type="ECO:0000256" key="18">
    <source>
        <dbReference type="ARBA" id="ARBA00049318"/>
    </source>
</evidence>
<keyword evidence="8" id="KW-0313">Glucose metabolism</keyword>
<dbReference type="InterPro" id="IPR036900">
    <property type="entry name" value="A-D-PHexomutase_C_sf"/>
</dbReference>
<evidence type="ECO:0000256" key="15">
    <source>
        <dbReference type="ARBA" id="ARBA00040178"/>
    </source>
</evidence>
<keyword evidence="10" id="KW-0479">Metal-binding</keyword>
<dbReference type="InterPro" id="IPR005841">
    <property type="entry name" value="Alpha-D-phosphohexomutase_SF"/>
</dbReference>
<keyword evidence="13" id="KW-0413">Isomerase</keyword>
<feature type="domain" description="Alpha-D-phosphohexomutase alpha/beta/alpha" evidence="21">
    <location>
        <begin position="244"/>
        <end position="349"/>
    </location>
</feature>
<dbReference type="PROSITE" id="PS00710">
    <property type="entry name" value="PGM_PMM"/>
    <property type="match status" value="1"/>
</dbReference>
<evidence type="ECO:0000256" key="12">
    <source>
        <dbReference type="ARBA" id="ARBA00022990"/>
    </source>
</evidence>
<evidence type="ECO:0000256" key="10">
    <source>
        <dbReference type="ARBA" id="ARBA00022723"/>
    </source>
</evidence>
<dbReference type="NCBIfam" id="NF005737">
    <property type="entry name" value="PRK07564.1-1"/>
    <property type="match status" value="1"/>
</dbReference>
<dbReference type="SUPFAM" id="SSF55957">
    <property type="entry name" value="Phosphoglucomutase, C-terminal domain"/>
    <property type="match status" value="1"/>
</dbReference>
<keyword evidence="12" id="KW-0007">Acetylation</keyword>
<dbReference type="CDD" id="cd03085">
    <property type="entry name" value="PGM1"/>
    <property type="match status" value="1"/>
</dbReference>
<dbReference type="PRINTS" id="PR00509">
    <property type="entry name" value="PGMPMM"/>
</dbReference>
<dbReference type="GO" id="GO:0005829">
    <property type="term" value="C:cytosol"/>
    <property type="evidence" value="ECO:0007669"/>
    <property type="project" value="TreeGrafter"/>
</dbReference>
<comment type="similarity">
    <text evidence="4">Belongs to the phosphohexose mutase family.</text>
</comment>
<evidence type="ECO:0000256" key="14">
    <source>
        <dbReference type="ARBA" id="ARBA00023277"/>
    </source>
</evidence>
<evidence type="ECO:0000256" key="17">
    <source>
        <dbReference type="ARBA" id="ARBA00045679"/>
    </source>
</evidence>
<sequence>MVKIVTVKTKPYGDQKPGTSGLRKRVTVFQSNANYTENFIQSILATVPAAERQEATLVVGGDGRFYMRDAIQLIVRIAAANGFLRNLLPTSLLLVPGSAQHCSQPWRSWFTDLHPFSNWHHYPEERTPSVLRIGRLVIGQNGILSTPAVSCIIRKIKAIGGIILTASHNPGGPNGDFGIKFNTANGGPAPEGITDKIFQISKKIEEYAICPDLQVDLSTIGKQQFDLENKFKPFTVEIVDSVEAYANMLRNIFDFNALKELLSGKNHLKIRIDAMHGVVGPYVKKILCEELGAPANSAVNCTPLEDFGGHHPDPNLTYAADLVQTMKTGEYDFGAAFDGDGDRNMILGKHGFFVNPSDSVAVIAANIFSIPYFQQTGVRGFARSMPTSGALDRVAHATKIALYETPTGWKFFGNLMDANKLSLCGEESFGTGSDHIREKDGLWAVLAWLSILATRKQSVEDIMKDHWQKYGRNFFTRYDYEEVDADAANKMMKDLETVMFDRSFVGKQLSCGDKVYTVEKADNFEYNDPVDGSVSRNQGLRLIFSDGSRIIFRLSGTGSAGATVRLYIDSYEKDAQKIHEDPQVMLAPLISIALKLSQLHERTGRTGPTVIT</sequence>
<dbReference type="InterPro" id="IPR005844">
    <property type="entry name" value="A-D-PHexomutase_a/b/a-I"/>
</dbReference>
<comment type="catalytic activity">
    <reaction evidence="19">
        <text>O-phospho-L-seryl-[protein] + alpha-D-glucose 1-phosphate = alpha-D-glucose 1,6-bisphosphate + L-seryl-[protein]</text>
        <dbReference type="Rhea" id="RHEA:68748"/>
        <dbReference type="Rhea" id="RHEA-COMP:9863"/>
        <dbReference type="Rhea" id="RHEA-COMP:11604"/>
        <dbReference type="ChEBI" id="CHEBI:29999"/>
        <dbReference type="ChEBI" id="CHEBI:58392"/>
        <dbReference type="ChEBI" id="CHEBI:58601"/>
        <dbReference type="ChEBI" id="CHEBI:83421"/>
    </reaction>
</comment>
<evidence type="ECO:0000256" key="13">
    <source>
        <dbReference type="ARBA" id="ARBA00023235"/>
    </source>
</evidence>
<comment type="subcellular location">
    <subcellularLocation>
        <location evidence="3">Cytoplasm</location>
    </subcellularLocation>
</comment>
<dbReference type="PANTHER" id="PTHR22573">
    <property type="entry name" value="PHOSPHOHEXOMUTASE FAMILY MEMBER"/>
    <property type="match status" value="1"/>
</dbReference>
<evidence type="ECO:0000256" key="9">
    <source>
        <dbReference type="ARBA" id="ARBA00022553"/>
    </source>
</evidence>
<evidence type="ECO:0000256" key="6">
    <source>
        <dbReference type="ARBA" id="ARBA00012728"/>
    </source>
</evidence>
<dbReference type="FunFam" id="3.40.120.10:FF:000004">
    <property type="entry name" value="Phosphoglucomutase 5"/>
    <property type="match status" value="1"/>
</dbReference>
<evidence type="ECO:0000256" key="8">
    <source>
        <dbReference type="ARBA" id="ARBA00022526"/>
    </source>
</evidence>
<evidence type="ECO:0000256" key="19">
    <source>
        <dbReference type="ARBA" id="ARBA00049409"/>
    </source>
</evidence>
<reference evidence="23" key="1">
    <citation type="submission" date="2025-08" db="UniProtKB">
        <authorList>
            <consortium name="Ensembl"/>
        </authorList>
    </citation>
    <scope>IDENTIFICATION</scope>
</reference>
<dbReference type="GO" id="GO:0006006">
    <property type="term" value="P:glucose metabolic process"/>
    <property type="evidence" value="ECO:0007669"/>
    <property type="project" value="UniProtKB-KW"/>
</dbReference>
<dbReference type="Pfam" id="PF02878">
    <property type="entry name" value="PGM_PMM_I"/>
    <property type="match status" value="2"/>
</dbReference>
<evidence type="ECO:0000256" key="5">
    <source>
        <dbReference type="ARBA" id="ARBA00011245"/>
    </source>
</evidence>
<evidence type="ECO:0000256" key="1">
    <source>
        <dbReference type="ARBA" id="ARBA00000443"/>
    </source>
</evidence>
<dbReference type="EC" id="5.4.2.2" evidence="6"/>
<dbReference type="FunFam" id="3.40.120.10:FF:000031">
    <property type="entry name" value="Phosphoglucomutase-like 5"/>
    <property type="match status" value="1"/>
</dbReference>
<dbReference type="InterPro" id="IPR005845">
    <property type="entry name" value="A-D-PHexomutase_a/b/a-II"/>
</dbReference>
<protein>
    <recommendedName>
        <fullName evidence="15">Phosphoglucomutase-1</fullName>
        <ecNumber evidence="6">5.4.2.2</ecNumber>
    </recommendedName>
    <alternativeName>
        <fullName evidence="16">Glucose phosphomutase 1</fullName>
    </alternativeName>
</protein>
<evidence type="ECO:0000256" key="16">
    <source>
        <dbReference type="ARBA" id="ARBA00043051"/>
    </source>
</evidence>
<name>A0A8B9RVU8_9AVES</name>
<comment type="catalytic activity">
    <reaction evidence="1">
        <text>alpha-D-glucose 1-phosphate = alpha-D-glucose 6-phosphate</text>
        <dbReference type="Rhea" id="RHEA:23536"/>
        <dbReference type="ChEBI" id="CHEBI:58225"/>
        <dbReference type="ChEBI" id="CHEBI:58601"/>
        <dbReference type="EC" id="5.4.2.2"/>
    </reaction>
</comment>